<dbReference type="InParanoid" id="A0A409Y1N6"/>
<evidence type="ECO:0000313" key="2">
    <source>
        <dbReference type="Proteomes" id="UP000284706"/>
    </source>
</evidence>
<dbReference type="EMBL" id="NHYE01001315">
    <property type="protein sequence ID" value="PPQ96920.1"/>
    <property type="molecule type" value="Genomic_DNA"/>
</dbReference>
<dbReference type="AlphaFoldDB" id="A0A409Y1N6"/>
<dbReference type="Proteomes" id="UP000284706">
    <property type="component" value="Unassembled WGS sequence"/>
</dbReference>
<reference evidence="1 2" key="1">
    <citation type="journal article" date="2018" name="Evol. Lett.">
        <title>Horizontal gene cluster transfer increased hallucinogenic mushroom diversity.</title>
        <authorList>
            <person name="Reynolds H.T."/>
            <person name="Vijayakumar V."/>
            <person name="Gluck-Thaler E."/>
            <person name="Korotkin H.B."/>
            <person name="Matheny P.B."/>
            <person name="Slot J.C."/>
        </authorList>
    </citation>
    <scope>NUCLEOTIDE SEQUENCE [LARGE SCALE GENOMIC DNA]</scope>
    <source>
        <strain evidence="1 2">SRW20</strain>
    </source>
</reference>
<protein>
    <submittedName>
        <fullName evidence="1">Uncharacterized protein</fullName>
    </submittedName>
</protein>
<comment type="caution">
    <text evidence="1">The sequence shown here is derived from an EMBL/GenBank/DDBJ whole genome shotgun (WGS) entry which is preliminary data.</text>
</comment>
<sequence>MHFAAGKTDDSGKAVGEAKLFPDSTEILELLDLPSRADELVEQRPRKMSWPRWLLNTSDAGQIFGLFPEQFDRES</sequence>
<proteinExistence type="predicted"/>
<gene>
    <name evidence="1" type="ORF">CVT26_005906</name>
</gene>
<organism evidence="1 2">
    <name type="scientific">Gymnopilus dilepis</name>
    <dbReference type="NCBI Taxonomy" id="231916"/>
    <lineage>
        <taxon>Eukaryota</taxon>
        <taxon>Fungi</taxon>
        <taxon>Dikarya</taxon>
        <taxon>Basidiomycota</taxon>
        <taxon>Agaricomycotina</taxon>
        <taxon>Agaricomycetes</taxon>
        <taxon>Agaricomycetidae</taxon>
        <taxon>Agaricales</taxon>
        <taxon>Agaricineae</taxon>
        <taxon>Hymenogastraceae</taxon>
        <taxon>Gymnopilus</taxon>
    </lineage>
</organism>
<keyword evidence="2" id="KW-1185">Reference proteome</keyword>
<evidence type="ECO:0000313" key="1">
    <source>
        <dbReference type="EMBL" id="PPQ96920.1"/>
    </source>
</evidence>
<name>A0A409Y1N6_9AGAR</name>
<accession>A0A409Y1N6</accession>